<evidence type="ECO:0000256" key="4">
    <source>
        <dbReference type="ARBA" id="ARBA00022491"/>
    </source>
</evidence>
<comment type="similarity">
    <text evidence="17 18">In the C-terminal section; belongs to the aldehyde dehydrogenase family.</text>
</comment>
<gene>
    <name evidence="25" type="primary">putA</name>
    <name evidence="25" type="ORF">FOZ74_09800</name>
</gene>
<feature type="domain" description="Aldehyde dehydrogenase" evidence="20">
    <location>
        <begin position="671"/>
        <end position="1105"/>
    </location>
</feature>
<feature type="domain" description="Proline dehydrogenase PutA" evidence="22">
    <location>
        <begin position="146"/>
        <end position="257"/>
    </location>
</feature>
<comment type="catalytic activity">
    <reaction evidence="14 18">
        <text>L-glutamate 5-semialdehyde + NAD(+) + H2O = L-glutamate + NADH + 2 H(+)</text>
        <dbReference type="Rhea" id="RHEA:30235"/>
        <dbReference type="ChEBI" id="CHEBI:15377"/>
        <dbReference type="ChEBI" id="CHEBI:15378"/>
        <dbReference type="ChEBI" id="CHEBI:29985"/>
        <dbReference type="ChEBI" id="CHEBI:57540"/>
        <dbReference type="ChEBI" id="CHEBI:57945"/>
        <dbReference type="ChEBI" id="CHEBI:58066"/>
        <dbReference type="EC" id="1.2.1.88"/>
    </reaction>
</comment>
<keyword evidence="4 18" id="KW-0678">Repressor</keyword>
<evidence type="ECO:0000256" key="14">
    <source>
        <dbReference type="ARBA" id="ARBA00048142"/>
    </source>
</evidence>
<keyword evidence="10 18" id="KW-0642">Proline metabolism</keyword>
<evidence type="ECO:0000256" key="19">
    <source>
        <dbReference type="PIRSR" id="PIRSR000197-1"/>
    </source>
</evidence>
<keyword evidence="9 18" id="KW-0520">NAD</keyword>
<dbReference type="NCBIfam" id="NF008772">
    <property type="entry name" value="PRK11809.1"/>
    <property type="match status" value="1"/>
</dbReference>
<dbReference type="InterPro" id="IPR015590">
    <property type="entry name" value="Aldehyde_DH_dom"/>
</dbReference>
<dbReference type="InterPro" id="IPR050485">
    <property type="entry name" value="Proline_metab_enzyme"/>
</dbReference>
<keyword evidence="13" id="KW-0511">Multifunctional enzyme</keyword>
<dbReference type="PROSITE" id="PS00070">
    <property type="entry name" value="ALDEHYDE_DEHYDR_CYS"/>
    <property type="match status" value="1"/>
</dbReference>
<dbReference type="Gene3D" id="3.40.309.10">
    <property type="entry name" value="Aldehyde Dehydrogenase, Chain A, domain 2"/>
    <property type="match status" value="1"/>
</dbReference>
<dbReference type="PIRSF" id="PIRSF000197">
    <property type="entry name" value="Bifunct_PutA"/>
    <property type="match status" value="1"/>
</dbReference>
<feature type="domain" description="PutA RHH" evidence="24">
    <location>
        <begin position="11"/>
        <end position="42"/>
    </location>
</feature>
<dbReference type="Gene3D" id="3.40.605.10">
    <property type="entry name" value="Aldehyde Dehydrogenase, Chain A, domain 1"/>
    <property type="match status" value="1"/>
</dbReference>
<dbReference type="SUPFAM" id="SSF53720">
    <property type="entry name" value="ALDH-like"/>
    <property type="match status" value="1"/>
</dbReference>
<dbReference type="NCBIfam" id="NF008869">
    <property type="entry name" value="PRK11904.1"/>
    <property type="match status" value="1"/>
</dbReference>
<evidence type="ECO:0000313" key="25">
    <source>
        <dbReference type="EMBL" id="QEA13299.1"/>
    </source>
</evidence>
<evidence type="ECO:0000256" key="9">
    <source>
        <dbReference type="ARBA" id="ARBA00023027"/>
    </source>
</evidence>
<comment type="function">
    <text evidence="18">Oxidizes proline to glutamate for use as a carbon and nitrogen source.</text>
</comment>
<dbReference type="InterPro" id="IPR013321">
    <property type="entry name" value="Arc_rbn_hlx_hlx"/>
</dbReference>
<evidence type="ECO:0000256" key="13">
    <source>
        <dbReference type="ARBA" id="ARBA00023268"/>
    </source>
</evidence>
<keyword evidence="7 18" id="KW-0560">Oxidoreductase</keyword>
<evidence type="ECO:0000259" key="23">
    <source>
        <dbReference type="Pfam" id="PF18327"/>
    </source>
</evidence>
<dbReference type="CDD" id="cd21631">
    <property type="entry name" value="RHH_CopG_NikR-like"/>
    <property type="match status" value="1"/>
</dbReference>
<keyword evidence="5 18" id="KW-0285">Flavoprotein</keyword>
<comment type="cofactor">
    <cofactor evidence="1 18">
        <name>FAD</name>
        <dbReference type="ChEBI" id="CHEBI:57692"/>
    </cofactor>
</comment>
<evidence type="ECO:0000256" key="17">
    <source>
        <dbReference type="ARBA" id="ARBA00060911"/>
    </source>
</evidence>
<dbReference type="GO" id="GO:0003700">
    <property type="term" value="F:DNA-binding transcription factor activity"/>
    <property type="evidence" value="ECO:0007669"/>
    <property type="project" value="InterPro"/>
</dbReference>
<dbReference type="PANTHER" id="PTHR42862">
    <property type="entry name" value="DELTA-1-PYRROLINE-5-CARBOXYLATE DEHYDROGENASE 1, ISOFORM A-RELATED"/>
    <property type="match status" value="1"/>
</dbReference>
<proteinExistence type="inferred from homology"/>
<evidence type="ECO:0000256" key="3">
    <source>
        <dbReference type="ARBA" id="ARBA00004786"/>
    </source>
</evidence>
<dbReference type="FunFam" id="1.20.5.460:FF:000001">
    <property type="entry name" value="Bifunctional protein PutA"/>
    <property type="match status" value="1"/>
</dbReference>
<feature type="active site" evidence="19">
    <location>
        <position position="926"/>
    </location>
</feature>
<evidence type="ECO:0000256" key="16">
    <source>
        <dbReference type="ARBA" id="ARBA00060889"/>
    </source>
</evidence>
<reference evidence="25 26" key="1">
    <citation type="submission" date="2019-07" db="EMBL/GenBank/DDBJ databases">
        <title>Complete genome sequence of Comamonas sp. NLF 7-7 isolated from livestock.</title>
        <authorList>
            <person name="Kim D.H."/>
            <person name="Kim J.G."/>
        </authorList>
    </citation>
    <scope>NUCLEOTIDE SEQUENCE [LARGE SCALE GENOMIC DNA]</scope>
    <source>
        <strain evidence="25 26">NLF 7-7</strain>
    </source>
</reference>
<dbReference type="PANTHER" id="PTHR42862:SF1">
    <property type="entry name" value="DELTA-1-PYRROLINE-5-CARBOXYLATE DEHYDROGENASE 2, ISOFORM A-RELATED"/>
    <property type="match status" value="1"/>
</dbReference>
<dbReference type="Pfam" id="PF01619">
    <property type="entry name" value="Pro_dh"/>
    <property type="match status" value="1"/>
</dbReference>
<dbReference type="Gene3D" id="1.20.5.550">
    <property type="entry name" value="Single Helix bin"/>
    <property type="match status" value="1"/>
</dbReference>
<dbReference type="InterPro" id="IPR016163">
    <property type="entry name" value="Ald_DH_C"/>
</dbReference>
<sequence>MATSTLGIKVDERQRERIHAAAQQIGRTPHWLIKQAAMLYVDAVERGAHEIRLQNAGADEADAAEADTAAAGNAAAQPFLAFAQSILPQTPLRGAITAAWHRPEPECLPVLLPLARASEPAQEARVRELATRLVQGLRDAPVLSGVAALVQEFSLSSQEGVALMCLAEALLRIPDRATRDALIRDKISHGDWRAHVGRSPSLFVNAAAWGLVLTGKLTATSSEKTLSAALTRVIAKGGEPVIRQGVHRAMKLMGEQFVTGQDISEALANSRAHEKQGFRYSYDMLGEAATTEADAQRYLADYQQAIHAIGSAANGRGIFDGPGISIKLSALHPRYSRAQYERVMSELLPRVLHLAELARQYDIGMNIDAEEADRLELSLDILEALCAAPSLKGWSGIGFVVQAYQKRCPQVIDYLVDLARRSRRRLMVRLVKGAYWDSEIKRAQLDCLPGYPVYTRKAYTDVSYLACARKLLQAPDAIYPQFATHNAQTLASIYHLAQSVGGSYYSGQYEFQCLHGMGEPLYAQVVGPTAEGRLARPCRIYAPVGNHETLLAYLVRRLLENGANTSFVNRIGDPAVPVAELVQDPVQQAQEIARDEGVLGAPHPRIPLPVDLFAGQGALARPNSQGLNLAHEQRLASLAVALLGSTSHPWFAMPPGVQPPPEPEHDAAWQPLLNPAQLQDTVGWVRPADAGDVERSARRAAQVLPMWAGLPPARRADVLARAADLLEQRGQLLMGLIQREAGKTLAAALGEIREATDFLRYYGAQVQAQFDNASQRPLGVLLAISPWNFPLAIFTGQVAAALAAGNVVLAKPAEQTPLTAAAMVAILHEAGVPPDALQLLPGPGDTVGAQLVAHPQVAGVLFTGSTAVARLIQQRLATRLSPQGRVIPLIAETGGLNAMVVDSSALAEQVTLDVLGSAFDSAGQRCSALRLLCLQEDIAERQLAMLKGALQEWRMGNPDRLDTDVGPVIDEEARAQIEAHIEAMQTAGQKVTRLHQGADKGHYVPPAIIELDSAARLTREVFGPVLHVVRYRREALPELLAQINASGYGLTFGVHSRIDETIAELSARVQAGNIYVNRNIVGAVVGVQPFGGMGLSGTGPKAGGPLYLYRLVQGAPNEALAALPATGASPPTPAAALLEPLLQSPPAQVDTAQARALVQAAVSAARLHESWLLPGPTGESNRYRLLPRGPVWALPRTALGLLAQVAAALASGNACAVVLPAGEQECAAAWSALQAALGEQARARLRQADAAALDDAPMAALLFEGDGDALLQLAARVAARAGALVRVESRSSDELAAGRGYDLAALVHEQSISTNTAAAGGNAQLMTMA</sequence>
<evidence type="ECO:0000256" key="12">
    <source>
        <dbReference type="ARBA" id="ARBA00023163"/>
    </source>
</evidence>
<dbReference type="InterPro" id="IPR048798">
    <property type="entry name" value="PutA_RHH"/>
</dbReference>
<dbReference type="Pfam" id="PF18327">
    <property type="entry name" value="PRODH"/>
    <property type="match status" value="1"/>
</dbReference>
<dbReference type="InterPro" id="IPR024090">
    <property type="entry name" value="PRODH_PutA_dom_I"/>
</dbReference>
<evidence type="ECO:0000256" key="18">
    <source>
        <dbReference type="PIRNR" id="PIRNR000197"/>
    </source>
</evidence>
<dbReference type="RefSeq" id="WP_146912891.1">
    <property type="nucleotide sequence ID" value="NZ_CP042344.1"/>
</dbReference>
<dbReference type="InterPro" id="IPR016161">
    <property type="entry name" value="Ald_DH/histidinol_DH"/>
</dbReference>
<evidence type="ECO:0000256" key="2">
    <source>
        <dbReference type="ARBA" id="ARBA00004739"/>
    </source>
</evidence>
<dbReference type="InterPro" id="IPR025703">
    <property type="entry name" value="Bifunct_PutA"/>
</dbReference>
<keyword evidence="11 18" id="KW-0238">DNA-binding</keyword>
<evidence type="ECO:0000256" key="15">
    <source>
        <dbReference type="ARBA" id="ARBA00048779"/>
    </source>
</evidence>
<dbReference type="InterPro" id="IPR024089">
    <property type="entry name" value="PRODH_PutA_dom_I/II"/>
</dbReference>
<dbReference type="Gene3D" id="1.20.5.460">
    <property type="entry name" value="Single helix bin"/>
    <property type="match status" value="1"/>
</dbReference>
<dbReference type="InterPro" id="IPR005933">
    <property type="entry name" value="PutA_C"/>
</dbReference>
<dbReference type="GO" id="GO:0004657">
    <property type="term" value="F:proline dehydrogenase activity"/>
    <property type="evidence" value="ECO:0007669"/>
    <property type="project" value="UniProtKB-UniRule"/>
</dbReference>
<keyword evidence="8 18" id="KW-0805">Transcription regulation</keyword>
<dbReference type="GO" id="GO:0003677">
    <property type="term" value="F:DNA binding"/>
    <property type="evidence" value="ECO:0007669"/>
    <property type="project" value="UniProtKB-KW"/>
</dbReference>
<comment type="pathway">
    <text evidence="3 18">Amino-acid degradation; L-proline degradation into L-glutamate; L-glutamate from L-proline: step 2/2.</text>
</comment>
<evidence type="ECO:0000256" key="6">
    <source>
        <dbReference type="ARBA" id="ARBA00022827"/>
    </source>
</evidence>
<evidence type="ECO:0000259" key="24">
    <source>
        <dbReference type="Pfam" id="PF21775"/>
    </source>
</evidence>
<dbReference type="Gene3D" id="3.20.20.220">
    <property type="match status" value="1"/>
</dbReference>
<evidence type="ECO:0000256" key="5">
    <source>
        <dbReference type="ARBA" id="ARBA00022630"/>
    </source>
</evidence>
<comment type="catalytic activity">
    <reaction evidence="15 18">
        <text>L-proline + a quinone = (S)-1-pyrroline-5-carboxylate + a quinol + H(+)</text>
        <dbReference type="Rhea" id="RHEA:23784"/>
        <dbReference type="ChEBI" id="CHEBI:15378"/>
        <dbReference type="ChEBI" id="CHEBI:17388"/>
        <dbReference type="ChEBI" id="CHEBI:24646"/>
        <dbReference type="ChEBI" id="CHEBI:60039"/>
        <dbReference type="ChEBI" id="CHEBI:132124"/>
        <dbReference type="EC" id="1.5.5.2"/>
    </reaction>
</comment>
<keyword evidence="6 18" id="KW-0274">FAD</keyword>
<feature type="domain" description="Proline utilization A proline dehydrogenase N-terminal" evidence="23">
    <location>
        <begin position="90"/>
        <end position="138"/>
    </location>
</feature>
<dbReference type="FunFam" id="3.20.20.220:FF:000004">
    <property type="entry name" value="Bifunctional protein PutA"/>
    <property type="match status" value="1"/>
</dbReference>
<evidence type="ECO:0000256" key="11">
    <source>
        <dbReference type="ARBA" id="ARBA00023125"/>
    </source>
</evidence>
<dbReference type="InterPro" id="IPR016160">
    <property type="entry name" value="Ald_DH_CS_CYS"/>
</dbReference>
<dbReference type="InterPro" id="IPR024082">
    <property type="entry name" value="PRODH_PutA_dom_II"/>
</dbReference>
<dbReference type="GO" id="GO:0009898">
    <property type="term" value="C:cytoplasmic side of plasma membrane"/>
    <property type="evidence" value="ECO:0007669"/>
    <property type="project" value="TreeGrafter"/>
</dbReference>
<comment type="pathway">
    <text evidence="2 18">Amino-acid degradation; L-proline degradation into L-glutamate; L-glutamate from L-proline: step 1/2.</text>
</comment>
<dbReference type="NCBIfam" id="TIGR01238">
    <property type="entry name" value="D1pyr5carbox3"/>
    <property type="match status" value="1"/>
</dbReference>
<evidence type="ECO:0000313" key="26">
    <source>
        <dbReference type="Proteomes" id="UP000321199"/>
    </source>
</evidence>
<evidence type="ECO:0000259" key="22">
    <source>
        <dbReference type="Pfam" id="PF14850"/>
    </source>
</evidence>
<evidence type="ECO:0000256" key="10">
    <source>
        <dbReference type="ARBA" id="ARBA00023062"/>
    </source>
</evidence>
<dbReference type="SUPFAM" id="SSF81935">
    <property type="entry name" value="N-terminal domain of bifunctional PutA protein"/>
    <property type="match status" value="1"/>
</dbReference>
<dbReference type="GO" id="GO:0003842">
    <property type="term" value="F:L-glutamate gamma-semialdehyde dehydrogenase activity"/>
    <property type="evidence" value="ECO:0007669"/>
    <property type="project" value="UniProtKB-UniRule"/>
</dbReference>
<dbReference type="Gene3D" id="1.10.1220.10">
    <property type="entry name" value="Met repressor-like"/>
    <property type="match status" value="1"/>
</dbReference>
<dbReference type="InterPro" id="IPR029041">
    <property type="entry name" value="FAD-linked_oxidoreductase-like"/>
</dbReference>
<protein>
    <recommendedName>
        <fullName evidence="18">Bifunctional protein PutA</fullName>
    </recommendedName>
    <domain>
        <recommendedName>
            <fullName evidence="18">Proline dehydrogenase</fullName>
            <ecNumber evidence="18">1.5.5.2</ecNumber>
        </recommendedName>
        <alternativeName>
            <fullName evidence="18">Proline oxidase</fullName>
        </alternativeName>
    </domain>
    <domain>
        <recommendedName>
            <fullName evidence="18">Delta-1-pyrroline-5-carboxylate dehydrogenase</fullName>
            <shortName evidence="18">P5C dehydrogenase</shortName>
            <ecNumber evidence="18">1.2.1.88</ecNumber>
        </recommendedName>
        <alternativeName>
            <fullName evidence="18">L-glutamate gamma-semialdehyde dehydrogenase</fullName>
        </alternativeName>
    </domain>
</protein>
<dbReference type="EC" id="1.5.5.2" evidence="18"/>
<dbReference type="Proteomes" id="UP000321199">
    <property type="component" value="Chromosome"/>
</dbReference>
<dbReference type="InterPro" id="IPR010985">
    <property type="entry name" value="Ribbon_hlx_hlx"/>
</dbReference>
<dbReference type="Pfam" id="PF00171">
    <property type="entry name" value="Aldedh"/>
    <property type="match status" value="1"/>
</dbReference>
<dbReference type="KEGG" id="cof:FOZ74_09800"/>
<evidence type="ECO:0000256" key="7">
    <source>
        <dbReference type="ARBA" id="ARBA00023002"/>
    </source>
</evidence>
<dbReference type="CDD" id="cd07125">
    <property type="entry name" value="ALDH_PutA-P5CDH"/>
    <property type="match status" value="1"/>
</dbReference>
<evidence type="ECO:0000256" key="8">
    <source>
        <dbReference type="ARBA" id="ARBA00023015"/>
    </source>
</evidence>
<dbReference type="SUPFAM" id="SSF47598">
    <property type="entry name" value="Ribbon-helix-helix"/>
    <property type="match status" value="1"/>
</dbReference>
<dbReference type="SUPFAM" id="SSF51730">
    <property type="entry name" value="FAD-linked oxidoreductase"/>
    <property type="match status" value="1"/>
</dbReference>
<accession>A0A5B8RUK3</accession>
<feature type="active site" evidence="19">
    <location>
        <position position="892"/>
    </location>
</feature>
<dbReference type="Pfam" id="PF14850">
    <property type="entry name" value="Pro_dh-DNA_bdg"/>
    <property type="match status" value="1"/>
</dbReference>
<dbReference type="FunFam" id="3.40.309.10:FF:000005">
    <property type="entry name" value="1-pyrroline-5-carboxylate dehydrogenase 1"/>
    <property type="match status" value="1"/>
</dbReference>
<name>A0A5B8RUK3_9BURK</name>
<dbReference type="UniPathway" id="UPA00261">
    <property type="reaction ID" value="UER00373"/>
</dbReference>
<dbReference type="GO" id="GO:0010133">
    <property type="term" value="P:L-proline catabolic process to L-glutamate"/>
    <property type="evidence" value="ECO:0007669"/>
    <property type="project" value="UniProtKB-UniRule"/>
</dbReference>
<evidence type="ECO:0000259" key="21">
    <source>
        <dbReference type="Pfam" id="PF01619"/>
    </source>
</evidence>
<evidence type="ECO:0000256" key="1">
    <source>
        <dbReference type="ARBA" id="ARBA00001974"/>
    </source>
</evidence>
<keyword evidence="12 18" id="KW-0804">Transcription</keyword>
<feature type="domain" description="Proline dehydrogenase" evidence="21">
    <location>
        <begin position="267"/>
        <end position="570"/>
    </location>
</feature>
<dbReference type="OrthoDB" id="6187633at2"/>
<dbReference type="InterPro" id="IPR041349">
    <property type="entry name" value="PRODH"/>
</dbReference>
<dbReference type="InterPro" id="IPR016162">
    <property type="entry name" value="Ald_DH_N"/>
</dbReference>
<dbReference type="Pfam" id="PF21775">
    <property type="entry name" value="PutA_1st"/>
    <property type="match status" value="1"/>
</dbReference>
<dbReference type="InterPro" id="IPR002872">
    <property type="entry name" value="Proline_DH_dom"/>
</dbReference>
<dbReference type="EC" id="1.2.1.88" evidence="18"/>
<keyword evidence="26" id="KW-1185">Reference proteome</keyword>
<evidence type="ECO:0000259" key="20">
    <source>
        <dbReference type="Pfam" id="PF00171"/>
    </source>
</evidence>
<organism evidence="25 26">
    <name type="scientific">Comamonas flocculans</name>
    <dbReference type="NCBI Taxonomy" id="2597701"/>
    <lineage>
        <taxon>Bacteria</taxon>
        <taxon>Pseudomonadati</taxon>
        <taxon>Pseudomonadota</taxon>
        <taxon>Betaproteobacteria</taxon>
        <taxon>Burkholderiales</taxon>
        <taxon>Comamonadaceae</taxon>
        <taxon>Comamonas</taxon>
    </lineage>
</organism>
<dbReference type="EMBL" id="CP042344">
    <property type="protein sequence ID" value="QEA13299.1"/>
    <property type="molecule type" value="Genomic_DNA"/>
</dbReference>
<comment type="similarity">
    <text evidence="16 18">In the N-terminal section; belongs to the proline dehydrogenase family.</text>
</comment>